<evidence type="ECO:0000256" key="7">
    <source>
        <dbReference type="ARBA" id="ARBA00023002"/>
    </source>
</evidence>
<dbReference type="PANTHER" id="PTHR11351">
    <property type="entry name" value="ACYL-COA DESATURASE"/>
    <property type="match status" value="1"/>
</dbReference>
<evidence type="ECO:0000313" key="14">
    <source>
        <dbReference type="EMBL" id="MFL9833700.1"/>
    </source>
</evidence>
<dbReference type="RefSeq" id="WP_408088809.1">
    <property type="nucleotide sequence ID" value="NZ_JBELPY010000003.1"/>
</dbReference>
<keyword evidence="10 12" id="KW-0472">Membrane</keyword>
<proteinExistence type="inferred from homology"/>
<dbReference type="InterPro" id="IPR015876">
    <property type="entry name" value="Acyl-CoA_DS"/>
</dbReference>
<comment type="subcellular location">
    <subcellularLocation>
        <location evidence="1">Membrane</location>
        <topology evidence="1">Multi-pass membrane protein</topology>
    </subcellularLocation>
</comment>
<feature type="domain" description="Fatty acid desaturase" evidence="13">
    <location>
        <begin position="9"/>
        <end position="175"/>
    </location>
</feature>
<evidence type="ECO:0000256" key="10">
    <source>
        <dbReference type="ARBA" id="ARBA00023136"/>
    </source>
</evidence>
<keyword evidence="3" id="KW-0444">Lipid biosynthesis</keyword>
<name>A0ABW8Y307_9FLAO</name>
<comment type="similarity">
    <text evidence="2">Belongs to the fatty acid desaturase type 2 family.</text>
</comment>
<keyword evidence="4 12" id="KW-0812">Transmembrane</keyword>
<protein>
    <submittedName>
        <fullName evidence="14">Fatty acid desaturase</fullName>
        <ecNumber evidence="14">1.14.19.-</ecNumber>
    </submittedName>
</protein>
<keyword evidence="15" id="KW-1185">Reference proteome</keyword>
<evidence type="ECO:0000256" key="3">
    <source>
        <dbReference type="ARBA" id="ARBA00022516"/>
    </source>
</evidence>
<dbReference type="Pfam" id="PF00487">
    <property type="entry name" value="FA_desaturase"/>
    <property type="match status" value="1"/>
</dbReference>
<dbReference type="EMBL" id="JBELPY010000003">
    <property type="protein sequence ID" value="MFL9833700.1"/>
    <property type="molecule type" value="Genomic_DNA"/>
</dbReference>
<dbReference type="EC" id="1.14.19.-" evidence="14"/>
<organism evidence="14 15">
    <name type="scientific">Chryseobacterium terrae</name>
    <dbReference type="NCBI Taxonomy" id="3163299"/>
    <lineage>
        <taxon>Bacteria</taxon>
        <taxon>Pseudomonadati</taxon>
        <taxon>Bacteroidota</taxon>
        <taxon>Flavobacteriia</taxon>
        <taxon>Flavobacteriales</taxon>
        <taxon>Weeksellaceae</taxon>
        <taxon>Chryseobacterium group</taxon>
        <taxon>Chryseobacterium</taxon>
    </lineage>
</organism>
<evidence type="ECO:0000313" key="15">
    <source>
        <dbReference type="Proteomes" id="UP001629058"/>
    </source>
</evidence>
<keyword evidence="11" id="KW-0275">Fatty acid biosynthesis</keyword>
<sequence length="201" mass="24215">MFYIGCFFTQGSSYISAYTYGLIHRLHHAHTDKAEDPHSPHNDPNPFMMMWTTRNNYFNLYIGKTDAAEKYKKNLPDWERFDKIAHNYITRFCWIAIYIIVYALLATAWWQWLFLPATIIMGSLQGMAVNWWAHKFGYENYKLTNTSKNILPFDFIFWGEAYHNNHHKHPQRPNNATRWFEWDMGFQTMVFLQKLRIIKIK</sequence>
<evidence type="ECO:0000256" key="12">
    <source>
        <dbReference type="SAM" id="Phobius"/>
    </source>
</evidence>
<evidence type="ECO:0000256" key="8">
    <source>
        <dbReference type="ARBA" id="ARBA00023004"/>
    </source>
</evidence>
<keyword evidence="7 14" id="KW-0560">Oxidoreductase</keyword>
<evidence type="ECO:0000256" key="5">
    <source>
        <dbReference type="ARBA" id="ARBA00022832"/>
    </source>
</evidence>
<feature type="transmembrane region" description="Helical" evidence="12">
    <location>
        <begin position="88"/>
        <end position="106"/>
    </location>
</feature>
<keyword evidence="8" id="KW-0408">Iron</keyword>
<keyword evidence="9" id="KW-0443">Lipid metabolism</keyword>
<dbReference type="Proteomes" id="UP001629058">
    <property type="component" value="Unassembled WGS sequence"/>
</dbReference>
<gene>
    <name evidence="14" type="ORF">ABS765_06625</name>
</gene>
<evidence type="ECO:0000256" key="2">
    <source>
        <dbReference type="ARBA" id="ARBA00008749"/>
    </source>
</evidence>
<evidence type="ECO:0000256" key="6">
    <source>
        <dbReference type="ARBA" id="ARBA00022989"/>
    </source>
</evidence>
<dbReference type="InterPro" id="IPR005804">
    <property type="entry name" value="FA_desaturase_dom"/>
</dbReference>
<evidence type="ECO:0000256" key="1">
    <source>
        <dbReference type="ARBA" id="ARBA00004141"/>
    </source>
</evidence>
<dbReference type="GO" id="GO:0016491">
    <property type="term" value="F:oxidoreductase activity"/>
    <property type="evidence" value="ECO:0007669"/>
    <property type="project" value="UniProtKB-KW"/>
</dbReference>
<accession>A0ABW8Y307</accession>
<evidence type="ECO:0000256" key="11">
    <source>
        <dbReference type="ARBA" id="ARBA00023160"/>
    </source>
</evidence>
<evidence type="ECO:0000259" key="13">
    <source>
        <dbReference type="Pfam" id="PF00487"/>
    </source>
</evidence>
<reference evidence="14 15" key="1">
    <citation type="submission" date="2024-06" db="EMBL/GenBank/DDBJ databases">
        <authorList>
            <person name="Kaempfer P."/>
            <person name="Viver T."/>
        </authorList>
    </citation>
    <scope>NUCLEOTIDE SEQUENCE [LARGE SCALE GENOMIC DNA]</scope>
    <source>
        <strain evidence="14 15">ST-37</strain>
    </source>
</reference>
<comment type="caution">
    <text evidence="14">The sequence shown here is derived from an EMBL/GenBank/DDBJ whole genome shotgun (WGS) entry which is preliminary data.</text>
</comment>
<keyword evidence="6 12" id="KW-1133">Transmembrane helix</keyword>
<dbReference type="PANTHER" id="PTHR11351:SF31">
    <property type="entry name" value="DESATURASE 1, ISOFORM A-RELATED"/>
    <property type="match status" value="1"/>
</dbReference>
<evidence type="ECO:0000256" key="9">
    <source>
        <dbReference type="ARBA" id="ARBA00023098"/>
    </source>
</evidence>
<evidence type="ECO:0000256" key="4">
    <source>
        <dbReference type="ARBA" id="ARBA00022692"/>
    </source>
</evidence>
<keyword evidence="5" id="KW-0276">Fatty acid metabolism</keyword>